<organism evidence="1 2">
    <name type="scientific">Prochlorococcus marinus str. GP2</name>
    <dbReference type="NCBI Taxonomy" id="59925"/>
    <lineage>
        <taxon>Bacteria</taxon>
        <taxon>Bacillati</taxon>
        <taxon>Cyanobacteriota</taxon>
        <taxon>Cyanophyceae</taxon>
        <taxon>Synechococcales</taxon>
        <taxon>Prochlorococcaceae</taxon>
        <taxon>Prochlorococcus</taxon>
    </lineage>
</organism>
<protein>
    <submittedName>
        <fullName evidence="1">Uncharacterized protein</fullName>
    </submittedName>
</protein>
<dbReference type="EMBL" id="JNAH01000003">
    <property type="protein sequence ID" value="KGF88552.1"/>
    <property type="molecule type" value="Genomic_DNA"/>
</dbReference>
<dbReference type="AlphaFoldDB" id="A0A0A1ZG83"/>
<dbReference type="STRING" id="59925.EU91_0485"/>
<proteinExistence type="predicted"/>
<dbReference type="Proteomes" id="UP000030598">
    <property type="component" value="Unassembled WGS sequence"/>
</dbReference>
<name>A0A0A1ZG83_PROMR</name>
<accession>A0A0A1ZG83</accession>
<sequence length="47" mass="5532">MTKILTIFSHNFLINKLIAIDLPSFSNKVNLFTKIPQRLKNPYYHVV</sequence>
<reference evidence="2" key="1">
    <citation type="journal article" date="2014" name="Sci. Data">
        <title>Genomes of diverse isolates of the marine cyanobacterium Prochlorococcus.</title>
        <authorList>
            <person name="Biller S."/>
            <person name="Berube P."/>
            <person name="Thompson J."/>
            <person name="Kelly L."/>
            <person name="Roggensack S."/>
            <person name="Awad L."/>
            <person name="Roache-Johnson K."/>
            <person name="Ding H."/>
            <person name="Giovannoni S.J."/>
            <person name="Moore L.R."/>
            <person name="Chisholm S.W."/>
        </authorList>
    </citation>
    <scope>NUCLEOTIDE SEQUENCE [LARGE SCALE GENOMIC DNA]</scope>
    <source>
        <strain evidence="2">GP2</strain>
    </source>
</reference>
<evidence type="ECO:0000313" key="2">
    <source>
        <dbReference type="Proteomes" id="UP000030598"/>
    </source>
</evidence>
<gene>
    <name evidence="1" type="ORF">EU91_0485</name>
</gene>
<comment type="caution">
    <text evidence="1">The sequence shown here is derived from an EMBL/GenBank/DDBJ whole genome shotgun (WGS) entry which is preliminary data.</text>
</comment>
<evidence type="ECO:0000313" key="1">
    <source>
        <dbReference type="EMBL" id="KGF88552.1"/>
    </source>
</evidence>